<accession>A0ABY2HFW7</accession>
<keyword evidence="3" id="KW-1185">Reference proteome</keyword>
<dbReference type="RefSeq" id="XP_073563408.1">
    <property type="nucleotide sequence ID" value="XM_073697921.1"/>
</dbReference>
<reference evidence="2 3" key="1">
    <citation type="submission" date="2018-01" db="EMBL/GenBank/DDBJ databases">
        <title>Genome characterization of the sugarcane-associated fungus Trichoderma ghanense CCMA-1212 and their application in lignocelulose bioconversion.</title>
        <authorList>
            <person name="Steindorff A.S."/>
            <person name="Mendes T.D."/>
            <person name="Vilela E.S.D."/>
            <person name="Rodrigues D.S."/>
            <person name="Formighieri E.F."/>
            <person name="Melo I.S."/>
            <person name="Favaro L.C.L."/>
        </authorList>
    </citation>
    <scope>NUCLEOTIDE SEQUENCE [LARGE SCALE GENOMIC DNA]</scope>
    <source>
        <strain evidence="2 3">CCMA-1212</strain>
    </source>
</reference>
<dbReference type="Proteomes" id="UP001642720">
    <property type="component" value="Unassembled WGS sequence"/>
</dbReference>
<comment type="caution">
    <text evidence="2">The sequence shown here is derived from an EMBL/GenBank/DDBJ whole genome shotgun (WGS) entry which is preliminary data.</text>
</comment>
<evidence type="ECO:0000313" key="3">
    <source>
        <dbReference type="Proteomes" id="UP001642720"/>
    </source>
</evidence>
<name>A0ABY2HFW7_9HYPO</name>
<dbReference type="EMBL" id="PPTA01000001">
    <property type="protein sequence ID" value="TFB07207.1"/>
    <property type="molecule type" value="Genomic_DNA"/>
</dbReference>
<proteinExistence type="predicted"/>
<sequence>MEKTDSQEENVSPDKAGGQPAREAIRRQKPRFLQRLSYRLVPPALVLTRLAFPPSSLHFVLLKALLRRIRDSRPIVAAGPGQPRVRPARFLAHATSMLEGGIHSSAYKLAPTRSLRPDRRS</sequence>
<organism evidence="2 3">
    <name type="scientific">Trichoderma ghanense</name>
    <dbReference type="NCBI Taxonomy" id="65468"/>
    <lineage>
        <taxon>Eukaryota</taxon>
        <taxon>Fungi</taxon>
        <taxon>Dikarya</taxon>
        <taxon>Ascomycota</taxon>
        <taxon>Pezizomycotina</taxon>
        <taxon>Sordariomycetes</taxon>
        <taxon>Hypocreomycetidae</taxon>
        <taxon>Hypocreales</taxon>
        <taxon>Hypocreaceae</taxon>
        <taxon>Trichoderma</taxon>
    </lineage>
</organism>
<feature type="region of interest" description="Disordered" evidence="1">
    <location>
        <begin position="1"/>
        <end position="28"/>
    </location>
</feature>
<evidence type="ECO:0000256" key="1">
    <source>
        <dbReference type="SAM" id="MobiDB-lite"/>
    </source>
</evidence>
<gene>
    <name evidence="2" type="ORF">CCMA1212_000454</name>
</gene>
<evidence type="ECO:0000313" key="2">
    <source>
        <dbReference type="EMBL" id="TFB07207.1"/>
    </source>
</evidence>
<protein>
    <submittedName>
        <fullName evidence="2">Uncharacterized protein</fullName>
    </submittedName>
</protein>
<dbReference type="GeneID" id="300572371"/>